<evidence type="ECO:0000313" key="2">
    <source>
        <dbReference type="Proteomes" id="UP000053660"/>
    </source>
</evidence>
<protein>
    <submittedName>
        <fullName evidence="1">Uncharacterized protein</fullName>
    </submittedName>
</protein>
<sequence>MKCEDDSAVIFSPSDFSVEWVPSGHRGIGGRAAKRRKIAANAPPPAPKPKSEFTCELLVDKDKEIATSLVEKISNAPGTFEFESSAEEAYARLVPFPSSVAVDKSPRDIWQLDGSECKLEPLLSGSSTGKCRDIKFAAWGNPQRKARKSETLHVNRNVKLEDLAIEDGDLSWSGLESLIKRQFVALEPGARCTAAKHIVEILSGKPSSAST</sequence>
<proteinExistence type="predicted"/>
<dbReference type="OrthoDB" id="5837993at2759"/>
<keyword evidence="2" id="KW-1185">Reference proteome</keyword>
<gene>
    <name evidence="1" type="ORF">OESDEN_01648</name>
</gene>
<accession>A0A0B1TSJ1</accession>
<evidence type="ECO:0000313" key="1">
    <source>
        <dbReference type="EMBL" id="KHJ98380.1"/>
    </source>
</evidence>
<name>A0A0B1TSJ1_OESDE</name>
<dbReference type="AlphaFoldDB" id="A0A0B1TSJ1"/>
<dbReference type="EMBL" id="KN549320">
    <property type="protein sequence ID" value="KHJ98380.1"/>
    <property type="molecule type" value="Genomic_DNA"/>
</dbReference>
<organism evidence="1 2">
    <name type="scientific">Oesophagostomum dentatum</name>
    <name type="common">Nodular worm</name>
    <dbReference type="NCBI Taxonomy" id="61180"/>
    <lineage>
        <taxon>Eukaryota</taxon>
        <taxon>Metazoa</taxon>
        <taxon>Ecdysozoa</taxon>
        <taxon>Nematoda</taxon>
        <taxon>Chromadorea</taxon>
        <taxon>Rhabditida</taxon>
        <taxon>Rhabditina</taxon>
        <taxon>Rhabditomorpha</taxon>
        <taxon>Strongyloidea</taxon>
        <taxon>Strongylidae</taxon>
        <taxon>Oesophagostomum</taxon>
    </lineage>
</organism>
<reference evidence="1 2" key="1">
    <citation type="submission" date="2014-03" db="EMBL/GenBank/DDBJ databases">
        <title>Draft genome of the hookworm Oesophagostomum dentatum.</title>
        <authorList>
            <person name="Mitreva M."/>
        </authorList>
    </citation>
    <scope>NUCLEOTIDE SEQUENCE [LARGE SCALE GENOMIC DNA]</scope>
    <source>
        <strain evidence="1 2">OD-Hann</strain>
    </source>
</reference>
<dbReference type="Proteomes" id="UP000053660">
    <property type="component" value="Unassembled WGS sequence"/>
</dbReference>